<feature type="transmembrane region" description="Helical" evidence="7">
    <location>
        <begin position="37"/>
        <end position="62"/>
    </location>
</feature>
<feature type="transmembrane region" description="Helical" evidence="7">
    <location>
        <begin position="196"/>
        <end position="223"/>
    </location>
</feature>
<protein>
    <submittedName>
        <fullName evidence="9">Type II secretion system F family protein</fullName>
    </submittedName>
</protein>
<evidence type="ECO:0000256" key="2">
    <source>
        <dbReference type="ARBA" id="ARBA00022475"/>
    </source>
</evidence>
<evidence type="ECO:0000313" key="9">
    <source>
        <dbReference type="EMBL" id="MFC0564859.1"/>
    </source>
</evidence>
<dbReference type="PANTHER" id="PTHR35007">
    <property type="entry name" value="INTEGRAL MEMBRANE PROTEIN-RELATED"/>
    <property type="match status" value="1"/>
</dbReference>
<dbReference type="PANTHER" id="PTHR35007:SF3">
    <property type="entry name" value="POSSIBLE CONSERVED ALANINE RICH MEMBRANE PROTEIN"/>
    <property type="match status" value="1"/>
</dbReference>
<comment type="subcellular location">
    <subcellularLocation>
        <location evidence="1">Cell membrane</location>
        <topology evidence="1">Multi-pass membrane protein</topology>
    </subcellularLocation>
</comment>
<evidence type="ECO:0000256" key="5">
    <source>
        <dbReference type="ARBA" id="ARBA00023136"/>
    </source>
</evidence>
<comment type="caution">
    <text evidence="9">The sequence shown here is derived from an EMBL/GenBank/DDBJ whole genome shotgun (WGS) entry which is preliminary data.</text>
</comment>
<keyword evidence="4 7" id="KW-1133">Transmembrane helix</keyword>
<evidence type="ECO:0000256" key="3">
    <source>
        <dbReference type="ARBA" id="ARBA00022692"/>
    </source>
</evidence>
<feature type="region of interest" description="Disordered" evidence="6">
    <location>
        <begin position="1"/>
        <end position="32"/>
    </location>
</feature>
<evidence type="ECO:0000259" key="8">
    <source>
        <dbReference type="Pfam" id="PF00482"/>
    </source>
</evidence>
<dbReference type="Proteomes" id="UP001589894">
    <property type="component" value="Unassembled WGS sequence"/>
</dbReference>
<evidence type="ECO:0000256" key="4">
    <source>
        <dbReference type="ARBA" id="ARBA00022989"/>
    </source>
</evidence>
<evidence type="ECO:0000313" key="10">
    <source>
        <dbReference type="Proteomes" id="UP001589894"/>
    </source>
</evidence>
<evidence type="ECO:0000256" key="1">
    <source>
        <dbReference type="ARBA" id="ARBA00004651"/>
    </source>
</evidence>
<keyword evidence="5 7" id="KW-0472">Membrane</keyword>
<organism evidence="9 10">
    <name type="scientific">Plantactinospora siamensis</name>
    <dbReference type="NCBI Taxonomy" id="555372"/>
    <lineage>
        <taxon>Bacteria</taxon>
        <taxon>Bacillati</taxon>
        <taxon>Actinomycetota</taxon>
        <taxon>Actinomycetes</taxon>
        <taxon>Micromonosporales</taxon>
        <taxon>Micromonosporaceae</taxon>
        <taxon>Plantactinospora</taxon>
    </lineage>
</organism>
<dbReference type="Pfam" id="PF00482">
    <property type="entry name" value="T2SSF"/>
    <property type="match status" value="1"/>
</dbReference>
<sequence>MSAGSEVPGDSGAALLGTGGTTPRRRRHPRRPDRARLAAVLVGAATTVLLGGWFGLLAGVVAGAGSDGWLRRLEPAAARRSREAEAADLPLAADLMAAVLRAGAPTERAAGTVAEALGGPLGERLHRVARTLRLGGTAEEAWAHLGRSDGARRLAGSAVRSAGSGAALSGTLSRLAEDLRADRAAYAETAARRAGVLVVLPMGLCFLPAFILAGLVPVIVAVLGDVL</sequence>
<dbReference type="InterPro" id="IPR018076">
    <property type="entry name" value="T2SS_GspF_dom"/>
</dbReference>
<proteinExistence type="predicted"/>
<feature type="domain" description="Type II secretion system protein GspF" evidence="8">
    <location>
        <begin position="93"/>
        <end position="213"/>
    </location>
</feature>
<reference evidence="9 10" key="1">
    <citation type="submission" date="2024-09" db="EMBL/GenBank/DDBJ databases">
        <authorList>
            <person name="Sun Q."/>
            <person name="Mori K."/>
        </authorList>
    </citation>
    <scope>NUCLEOTIDE SEQUENCE [LARGE SCALE GENOMIC DNA]</scope>
    <source>
        <strain evidence="9 10">TBRC 2205</strain>
    </source>
</reference>
<name>A0ABV6NWN7_9ACTN</name>
<keyword evidence="3 7" id="KW-0812">Transmembrane</keyword>
<keyword evidence="2" id="KW-1003">Cell membrane</keyword>
<feature type="compositionally biased region" description="Basic residues" evidence="6">
    <location>
        <begin position="23"/>
        <end position="32"/>
    </location>
</feature>
<evidence type="ECO:0000256" key="6">
    <source>
        <dbReference type="SAM" id="MobiDB-lite"/>
    </source>
</evidence>
<evidence type="ECO:0000256" key="7">
    <source>
        <dbReference type="SAM" id="Phobius"/>
    </source>
</evidence>
<dbReference type="RefSeq" id="WP_377338176.1">
    <property type="nucleotide sequence ID" value="NZ_JBHLUE010000008.1"/>
</dbReference>
<gene>
    <name evidence="9" type="ORF">ACFFHU_12030</name>
</gene>
<keyword evidence="10" id="KW-1185">Reference proteome</keyword>
<dbReference type="EMBL" id="JBHLUE010000008">
    <property type="protein sequence ID" value="MFC0564859.1"/>
    <property type="molecule type" value="Genomic_DNA"/>
</dbReference>
<accession>A0ABV6NWN7</accession>